<comment type="caution">
    <text evidence="2">The sequence shown here is derived from an EMBL/GenBank/DDBJ whole genome shotgun (WGS) entry which is preliminary data.</text>
</comment>
<keyword evidence="3" id="KW-1185">Reference proteome</keyword>
<feature type="signal peptide" evidence="1">
    <location>
        <begin position="1"/>
        <end position="28"/>
    </location>
</feature>
<dbReference type="RefSeq" id="WP_130780943.1">
    <property type="nucleotide sequence ID" value="NZ_BIMR01000090.1"/>
</dbReference>
<reference evidence="2 3" key="1">
    <citation type="submission" date="2019-01" db="EMBL/GenBank/DDBJ databases">
        <title>Draft genome sequence of Cellulomonas takizawaensis strain TKZ-21.</title>
        <authorList>
            <person name="Yamamura H."/>
            <person name="Hayashi T."/>
            <person name="Hamada M."/>
            <person name="Serisawa Y."/>
            <person name="Matsuyama K."/>
            <person name="Nakagawa Y."/>
            <person name="Otoguro M."/>
            <person name="Yanagida F."/>
            <person name="Hayakawa M."/>
        </authorList>
    </citation>
    <scope>NUCLEOTIDE SEQUENCE [LARGE SCALE GENOMIC DNA]</scope>
    <source>
        <strain evidence="2 3">NBRC12680</strain>
    </source>
</reference>
<name>A0A402DQC5_9CELL</name>
<dbReference type="Proteomes" id="UP000289954">
    <property type="component" value="Unassembled WGS sequence"/>
</dbReference>
<sequence>MTLLTRRSITYATAAAVLIIAPALPAHAETNPSERPAHVVEAERRAPLPPLDGTFPEVVHLTLPPVPDGMLRSAEALAEAFATDPQVASVGIAEDRSAIEIYWHGERSSRLDAAIAATDQPVAVLASRYSPADLRSTAAALLEGSRVCPLRARPSSPTGRA</sequence>
<dbReference type="EMBL" id="BIMR01000090">
    <property type="protein sequence ID" value="GCE76340.1"/>
    <property type="molecule type" value="Genomic_DNA"/>
</dbReference>
<organism evidence="2 3">
    <name type="scientific">Cellulomonas biazotea</name>
    <dbReference type="NCBI Taxonomy" id="1709"/>
    <lineage>
        <taxon>Bacteria</taxon>
        <taxon>Bacillati</taxon>
        <taxon>Actinomycetota</taxon>
        <taxon>Actinomycetes</taxon>
        <taxon>Micrococcales</taxon>
        <taxon>Cellulomonadaceae</taxon>
        <taxon>Cellulomonas</taxon>
    </lineage>
</organism>
<keyword evidence="1" id="KW-0732">Signal</keyword>
<feature type="chain" id="PRO_5019469091" evidence="1">
    <location>
        <begin position="29"/>
        <end position="161"/>
    </location>
</feature>
<evidence type="ECO:0000256" key="1">
    <source>
        <dbReference type="SAM" id="SignalP"/>
    </source>
</evidence>
<proteinExistence type="predicted"/>
<evidence type="ECO:0000313" key="3">
    <source>
        <dbReference type="Proteomes" id="UP000289954"/>
    </source>
</evidence>
<evidence type="ECO:0000313" key="2">
    <source>
        <dbReference type="EMBL" id="GCE76340.1"/>
    </source>
</evidence>
<protein>
    <submittedName>
        <fullName evidence="2">Uncharacterized protein</fullName>
    </submittedName>
</protein>
<accession>A0A402DQC5</accession>
<gene>
    <name evidence="2" type="ORF">CBZ_13960</name>
</gene>
<dbReference type="AlphaFoldDB" id="A0A402DQC5"/>